<name>A0ABS6H4A3_9PROT</name>
<keyword evidence="2" id="KW-0547">Nucleotide-binding</keyword>
<dbReference type="Pfam" id="PF00005">
    <property type="entry name" value="ABC_tran"/>
    <property type="match status" value="1"/>
</dbReference>
<evidence type="ECO:0000256" key="1">
    <source>
        <dbReference type="ARBA" id="ARBA00022448"/>
    </source>
</evidence>
<dbReference type="InterPro" id="IPR003439">
    <property type="entry name" value="ABC_transporter-like_ATP-bd"/>
</dbReference>
<dbReference type="EMBL" id="JAERQM010000001">
    <property type="protein sequence ID" value="MBU8542351.1"/>
    <property type="molecule type" value="Genomic_DNA"/>
</dbReference>
<dbReference type="InterPro" id="IPR017871">
    <property type="entry name" value="ABC_transporter-like_CS"/>
</dbReference>
<sequence length="385" mass="41547">MRRPSLRWQPQSPPPPALAPWHPVCQTVRVTDPHPHLVLDRLTKRYGSHAAVDGVSLAVARGECIALLGPSGCGKTTTLRLVAGFILPDEGHILLNGTAIERAPPHRRQIGMVFQNYALFPHLTAAGNVAFGLEMRDVNRAERDKRVMEALAMVGLAHLADRYPARMSGGQQQRIALARALVIRPDLLLLDEPLSNLDAGLRVEMREEIARLRDAAGITTLFVTHDQEEALALADRVAVMDRGRIVECSAPAELTERPRHLFTAGFLGARSVLPGRVENGIFDAGGGLVLALPPEAPARATHLVLRAARMALLPPGATPASVTVAATTRLDDSTHYEVMLGDRTIRVHRPSAEPVFAPGTVLSLAAPNDSIAWIEDFSDVTGAMP</sequence>
<dbReference type="SMART" id="SM00382">
    <property type="entry name" value="AAA"/>
    <property type="match status" value="1"/>
</dbReference>
<reference evidence="5 6" key="1">
    <citation type="submission" date="2021-01" db="EMBL/GenBank/DDBJ databases">
        <title>Roseomonas sp. nov, a bacterium isolated from an oil production mixture in Yumen Oilfield.</title>
        <authorList>
            <person name="Wu D."/>
        </authorList>
    </citation>
    <scope>NUCLEOTIDE SEQUENCE [LARGE SCALE GENOMIC DNA]</scope>
    <source>
        <strain evidence="5 6">ROY-5-3</strain>
    </source>
</reference>
<dbReference type="PANTHER" id="PTHR42781:SF4">
    <property type="entry name" value="SPERMIDINE_PUTRESCINE IMPORT ATP-BINDING PROTEIN POTA"/>
    <property type="match status" value="1"/>
</dbReference>
<evidence type="ECO:0000313" key="5">
    <source>
        <dbReference type="EMBL" id="MBU8542351.1"/>
    </source>
</evidence>
<evidence type="ECO:0000256" key="3">
    <source>
        <dbReference type="ARBA" id="ARBA00022840"/>
    </source>
</evidence>
<comment type="caution">
    <text evidence="5">The sequence shown here is derived from an EMBL/GenBank/DDBJ whole genome shotgun (WGS) entry which is preliminary data.</text>
</comment>
<dbReference type="PANTHER" id="PTHR42781">
    <property type="entry name" value="SPERMIDINE/PUTRESCINE IMPORT ATP-BINDING PROTEIN POTA"/>
    <property type="match status" value="1"/>
</dbReference>
<dbReference type="PROSITE" id="PS50893">
    <property type="entry name" value="ABC_TRANSPORTER_2"/>
    <property type="match status" value="1"/>
</dbReference>
<dbReference type="GO" id="GO:0005524">
    <property type="term" value="F:ATP binding"/>
    <property type="evidence" value="ECO:0007669"/>
    <property type="project" value="UniProtKB-KW"/>
</dbReference>
<dbReference type="InterPro" id="IPR003593">
    <property type="entry name" value="AAA+_ATPase"/>
</dbReference>
<evidence type="ECO:0000259" key="4">
    <source>
        <dbReference type="PROSITE" id="PS50893"/>
    </source>
</evidence>
<accession>A0ABS6H4A3</accession>
<keyword evidence="6" id="KW-1185">Reference proteome</keyword>
<keyword evidence="3 5" id="KW-0067">ATP-binding</keyword>
<protein>
    <submittedName>
        <fullName evidence="5">ABC transporter ATP-binding protein</fullName>
    </submittedName>
</protein>
<gene>
    <name evidence="5" type="ORF">JJQ90_01460</name>
</gene>
<keyword evidence="1" id="KW-0813">Transport</keyword>
<dbReference type="InterPro" id="IPR050093">
    <property type="entry name" value="ABC_SmlMolc_Importer"/>
</dbReference>
<evidence type="ECO:0000256" key="2">
    <source>
        <dbReference type="ARBA" id="ARBA00022741"/>
    </source>
</evidence>
<dbReference type="Proteomes" id="UP000689967">
    <property type="component" value="Unassembled WGS sequence"/>
</dbReference>
<proteinExistence type="predicted"/>
<organism evidence="5 6">
    <name type="scientific">Falsiroseomonas oleicola</name>
    <dbReference type="NCBI Taxonomy" id="2801474"/>
    <lineage>
        <taxon>Bacteria</taxon>
        <taxon>Pseudomonadati</taxon>
        <taxon>Pseudomonadota</taxon>
        <taxon>Alphaproteobacteria</taxon>
        <taxon>Acetobacterales</taxon>
        <taxon>Roseomonadaceae</taxon>
        <taxon>Falsiroseomonas</taxon>
    </lineage>
</organism>
<dbReference type="PROSITE" id="PS00211">
    <property type="entry name" value="ABC_TRANSPORTER_1"/>
    <property type="match status" value="1"/>
</dbReference>
<feature type="domain" description="ABC transporter" evidence="4">
    <location>
        <begin position="37"/>
        <end position="267"/>
    </location>
</feature>
<evidence type="ECO:0000313" key="6">
    <source>
        <dbReference type="Proteomes" id="UP000689967"/>
    </source>
</evidence>